<dbReference type="SMART" id="SM00363">
    <property type="entry name" value="S4"/>
    <property type="match status" value="1"/>
</dbReference>
<dbReference type="SUPFAM" id="SSF55174">
    <property type="entry name" value="Alpha-L RNA-binding motif"/>
    <property type="match status" value="1"/>
</dbReference>
<proteinExistence type="predicted"/>
<evidence type="ECO:0000256" key="1">
    <source>
        <dbReference type="ARBA" id="ARBA00022801"/>
    </source>
</evidence>
<dbReference type="Pfam" id="PF01479">
    <property type="entry name" value="S4"/>
    <property type="match status" value="1"/>
</dbReference>
<dbReference type="CDD" id="cd00165">
    <property type="entry name" value="S4"/>
    <property type="match status" value="1"/>
</dbReference>
<dbReference type="PRINTS" id="PR00502">
    <property type="entry name" value="NUDIXFAMILY"/>
</dbReference>
<dbReference type="InterPro" id="IPR036986">
    <property type="entry name" value="S4_RNA-bd_sf"/>
</dbReference>
<dbReference type="PROSITE" id="PS50889">
    <property type="entry name" value="S4"/>
    <property type="match status" value="1"/>
</dbReference>
<protein>
    <submittedName>
        <fullName evidence="2">Uncharacterized protein</fullName>
    </submittedName>
</protein>
<dbReference type="GO" id="GO:0003723">
    <property type="term" value="F:RNA binding"/>
    <property type="evidence" value="ECO:0007669"/>
    <property type="project" value="InterPro"/>
</dbReference>
<dbReference type="PANTHER" id="PTHR43736">
    <property type="entry name" value="ADP-RIBOSE PYROPHOSPHATASE"/>
    <property type="match status" value="1"/>
</dbReference>
<accession>A0A7R8ZVL6</accession>
<dbReference type="InterPro" id="IPR020476">
    <property type="entry name" value="Nudix_hydrolase"/>
</dbReference>
<dbReference type="Gene3D" id="3.10.290.10">
    <property type="entry name" value="RNA-binding S4 domain"/>
    <property type="match status" value="1"/>
</dbReference>
<dbReference type="Pfam" id="PF00293">
    <property type="entry name" value="NUDIX"/>
    <property type="match status" value="1"/>
</dbReference>
<dbReference type="OrthoDB" id="447842at2759"/>
<dbReference type="PANTHER" id="PTHR43736:SF1">
    <property type="entry name" value="DIHYDRONEOPTERIN TRIPHOSPHATE DIPHOSPHATASE"/>
    <property type="match status" value="1"/>
</dbReference>
<dbReference type="InterPro" id="IPR002942">
    <property type="entry name" value="S4_RNA-bd"/>
</dbReference>
<dbReference type="GO" id="GO:0016787">
    <property type="term" value="F:hydrolase activity"/>
    <property type="evidence" value="ECO:0007669"/>
    <property type="project" value="UniProtKB-KW"/>
</dbReference>
<organism evidence="2">
    <name type="scientific">Cyprideis torosa</name>
    <dbReference type="NCBI Taxonomy" id="163714"/>
    <lineage>
        <taxon>Eukaryota</taxon>
        <taxon>Metazoa</taxon>
        <taxon>Ecdysozoa</taxon>
        <taxon>Arthropoda</taxon>
        <taxon>Crustacea</taxon>
        <taxon>Oligostraca</taxon>
        <taxon>Ostracoda</taxon>
        <taxon>Podocopa</taxon>
        <taxon>Podocopida</taxon>
        <taxon>Cytherocopina</taxon>
        <taxon>Cytheroidea</taxon>
        <taxon>Cytherideidae</taxon>
        <taxon>Cyprideis</taxon>
    </lineage>
</organism>
<gene>
    <name evidence="2" type="ORF">CTOB1V02_LOCUS13836</name>
</gene>
<dbReference type="PROSITE" id="PS51462">
    <property type="entry name" value="NUDIX"/>
    <property type="match status" value="1"/>
</dbReference>
<dbReference type="EMBL" id="OB676126">
    <property type="protein sequence ID" value="CAD7236021.1"/>
    <property type="molecule type" value="Genomic_DNA"/>
</dbReference>
<evidence type="ECO:0000313" key="2">
    <source>
        <dbReference type="EMBL" id="CAD7236021.1"/>
    </source>
</evidence>
<name>A0A7R8ZVL6_9CRUS</name>
<dbReference type="CDD" id="cd18873">
    <property type="entry name" value="NUDIX_NadM_like"/>
    <property type="match status" value="1"/>
</dbReference>
<dbReference type="AlphaFoldDB" id="A0A7R8ZVL6"/>
<dbReference type="InterPro" id="IPR000086">
    <property type="entry name" value="NUDIX_hydrolase_dom"/>
</dbReference>
<dbReference type="InterPro" id="IPR015797">
    <property type="entry name" value="NUDIX_hydrolase-like_dom_sf"/>
</dbReference>
<reference evidence="2" key="1">
    <citation type="submission" date="2020-11" db="EMBL/GenBank/DDBJ databases">
        <authorList>
            <person name="Tran Van P."/>
        </authorList>
    </citation>
    <scope>NUCLEOTIDE SEQUENCE</scope>
</reference>
<sequence>MNKASDSVKIRLDKWLWAARFFKTRSLASAAVNGGKVHVNDQRVKASRSVNLGDSVRVHRGFDTYDIIVQGLTDKRGSATIAQTLYSETPESVAKREEATAMRKAQNAGMRPSEGRPSGRNRRGKVVLIERRYEPLGWALPGGFVDVGERLESAAVREAKEEISLEVELVCLLGCYSDPERDARGHTVSAVFIGDAQGKPVAADDAKTIALVEPDDQSHPLAFDHGLIMKDYRRWLETGEVAPLRF</sequence>
<dbReference type="SUPFAM" id="SSF55811">
    <property type="entry name" value="Nudix"/>
    <property type="match status" value="1"/>
</dbReference>
<keyword evidence="1" id="KW-0378">Hydrolase</keyword>
<dbReference type="Gene3D" id="3.90.79.10">
    <property type="entry name" value="Nucleoside Triphosphate Pyrophosphohydrolase"/>
    <property type="match status" value="1"/>
</dbReference>